<evidence type="ECO:0000256" key="4">
    <source>
        <dbReference type="ARBA" id="ARBA00022525"/>
    </source>
</evidence>
<evidence type="ECO:0000256" key="9">
    <source>
        <dbReference type="RuleBase" id="RU361169"/>
    </source>
</evidence>
<keyword evidence="3" id="KW-0134">Cell wall</keyword>
<dbReference type="InterPro" id="IPR000743">
    <property type="entry name" value="Glyco_hydro_28"/>
</dbReference>
<dbReference type="SUPFAM" id="SSF51126">
    <property type="entry name" value="Pectin lyase-like"/>
    <property type="match status" value="1"/>
</dbReference>
<reference evidence="11 12" key="1">
    <citation type="journal article" date="2018" name="PLoS Genet.">
        <title>Population sequencing reveals clonal diversity and ancestral inbreeding in the grapevine cultivar Chardonnay.</title>
        <authorList>
            <person name="Roach M.J."/>
            <person name="Johnson D.L."/>
            <person name="Bohlmann J."/>
            <person name="van Vuuren H.J."/>
            <person name="Jones S.J."/>
            <person name="Pretorius I.S."/>
            <person name="Schmidt S.A."/>
            <person name="Borneman A.R."/>
        </authorList>
    </citation>
    <scope>NUCLEOTIDE SEQUENCE [LARGE SCALE GENOMIC DNA]</scope>
    <source>
        <strain evidence="12">cv. Chardonnay</strain>
        <tissue evidence="11">Leaf</tissue>
    </source>
</reference>
<evidence type="ECO:0000256" key="2">
    <source>
        <dbReference type="ARBA" id="ARBA00008834"/>
    </source>
</evidence>
<keyword evidence="4" id="KW-0964">Secreted</keyword>
<organism evidence="11 12">
    <name type="scientific">Vitis vinifera</name>
    <name type="common">Grape</name>
    <dbReference type="NCBI Taxonomy" id="29760"/>
    <lineage>
        <taxon>Eukaryota</taxon>
        <taxon>Viridiplantae</taxon>
        <taxon>Streptophyta</taxon>
        <taxon>Embryophyta</taxon>
        <taxon>Tracheophyta</taxon>
        <taxon>Spermatophyta</taxon>
        <taxon>Magnoliopsida</taxon>
        <taxon>eudicotyledons</taxon>
        <taxon>Gunneridae</taxon>
        <taxon>Pentapetalae</taxon>
        <taxon>rosids</taxon>
        <taxon>Vitales</taxon>
        <taxon>Vitaceae</taxon>
        <taxon>Viteae</taxon>
        <taxon>Vitis</taxon>
    </lineage>
</organism>
<dbReference type="InterPro" id="IPR011050">
    <property type="entry name" value="Pectin_lyase_fold/virulence"/>
</dbReference>
<evidence type="ECO:0000256" key="7">
    <source>
        <dbReference type="ARBA" id="ARBA00023316"/>
    </source>
</evidence>
<evidence type="ECO:0000256" key="1">
    <source>
        <dbReference type="ARBA" id="ARBA00004191"/>
    </source>
</evidence>
<dbReference type="EMBL" id="QGNW01000216">
    <property type="protein sequence ID" value="RVW84391.1"/>
    <property type="molecule type" value="Genomic_DNA"/>
</dbReference>
<dbReference type="GO" id="GO:0004650">
    <property type="term" value="F:polygalacturonase activity"/>
    <property type="evidence" value="ECO:0007669"/>
    <property type="project" value="InterPro"/>
</dbReference>
<keyword evidence="5 9" id="KW-0378">Hydrolase</keyword>
<keyword evidence="6 9" id="KW-0326">Glycosidase</keyword>
<evidence type="ECO:0000256" key="10">
    <source>
        <dbReference type="SAM" id="SignalP"/>
    </source>
</evidence>
<name>A0A438HIW6_VITVI</name>
<dbReference type="InterPro" id="IPR012334">
    <property type="entry name" value="Pectin_lyas_fold"/>
</dbReference>
<proteinExistence type="inferred from homology"/>
<comment type="similarity">
    <text evidence="2 9">Belongs to the glycosyl hydrolase 28 family.</text>
</comment>
<dbReference type="AlphaFoldDB" id="A0A438HIW6"/>
<evidence type="ECO:0000313" key="11">
    <source>
        <dbReference type="EMBL" id="RVW84391.1"/>
    </source>
</evidence>
<protein>
    <submittedName>
        <fullName evidence="11">Putative polygalacturonase</fullName>
    </submittedName>
</protein>
<feature type="active site" evidence="8">
    <location>
        <position position="174"/>
    </location>
</feature>
<evidence type="ECO:0000313" key="12">
    <source>
        <dbReference type="Proteomes" id="UP000288805"/>
    </source>
</evidence>
<evidence type="ECO:0000256" key="5">
    <source>
        <dbReference type="ARBA" id="ARBA00022801"/>
    </source>
</evidence>
<dbReference type="Gene3D" id="2.160.20.10">
    <property type="entry name" value="Single-stranded right-handed beta-helix, Pectin lyase-like"/>
    <property type="match status" value="1"/>
</dbReference>
<dbReference type="GO" id="GO:0005975">
    <property type="term" value="P:carbohydrate metabolic process"/>
    <property type="evidence" value="ECO:0007669"/>
    <property type="project" value="InterPro"/>
</dbReference>
<dbReference type="Proteomes" id="UP000288805">
    <property type="component" value="Unassembled WGS sequence"/>
</dbReference>
<dbReference type="PANTHER" id="PTHR31375">
    <property type="match status" value="1"/>
</dbReference>
<dbReference type="PROSITE" id="PS00502">
    <property type="entry name" value="POLYGALACTURONASE"/>
    <property type="match status" value="1"/>
</dbReference>
<feature type="signal peptide" evidence="10">
    <location>
        <begin position="1"/>
        <end position="32"/>
    </location>
</feature>
<evidence type="ECO:0000256" key="6">
    <source>
        <dbReference type="ARBA" id="ARBA00023295"/>
    </source>
</evidence>
<keyword evidence="10" id="KW-0732">Signal</keyword>
<feature type="chain" id="PRO_5018996158" evidence="10">
    <location>
        <begin position="33"/>
        <end position="300"/>
    </location>
</feature>
<comment type="caution">
    <text evidence="11">The sequence shown here is derived from an EMBL/GenBank/DDBJ whole genome shotgun (WGS) entry which is preliminary data.</text>
</comment>
<evidence type="ECO:0000256" key="8">
    <source>
        <dbReference type="PROSITE-ProRule" id="PRU10052"/>
    </source>
</evidence>
<gene>
    <name evidence="11" type="primary">VvCHDp000960_17</name>
    <name evidence="11" type="ORF">CK203_040633</name>
</gene>
<keyword evidence="7" id="KW-0961">Cell wall biogenesis/degradation</keyword>
<comment type="subcellular location">
    <subcellularLocation>
        <location evidence="1">Secreted</location>
        <location evidence="1">Cell wall</location>
    </subcellularLocation>
</comment>
<dbReference type="Pfam" id="PF00295">
    <property type="entry name" value="Glyco_hydro_28"/>
    <property type="match status" value="1"/>
</dbReference>
<sequence>MVSIPLANRKDRFSIFILCMVTLSSLSSTTNADSPCFDVMNYGALGDGKTDDSQGFALTGNGTTDGQGAGSWEEKNTRVTALKFNYCEDLELEGLTHINPQKSHISLHNCDGANVSNITTSAPEDSLNTDGIDISCSNHVQIQDANIGTGDDCIAINSKCSFINITNITCGLGHGISIGSLGDPTEGTFDTVSKAYVQSCNFTGQNTTGVTIKTWQGGHGEVKNITYQDITFDNIARPIVIDQFYCPDGACKHNNNTNTSALAISNVSYTRISGTSSRDEVVSLLCASDVQPSADKCLSS</sequence>
<evidence type="ECO:0000256" key="3">
    <source>
        <dbReference type="ARBA" id="ARBA00022512"/>
    </source>
</evidence>
<dbReference type="GO" id="GO:0071555">
    <property type="term" value="P:cell wall organization"/>
    <property type="evidence" value="ECO:0007669"/>
    <property type="project" value="UniProtKB-KW"/>
</dbReference>
<accession>A0A438HIW6</accession>